<dbReference type="GO" id="GO:0006935">
    <property type="term" value="P:chemotaxis"/>
    <property type="evidence" value="ECO:0007669"/>
    <property type="project" value="UniProtKB-UniRule"/>
</dbReference>
<dbReference type="CDD" id="cd16352">
    <property type="entry name" value="CheD"/>
    <property type="match status" value="1"/>
</dbReference>
<dbReference type="InterPro" id="IPR011324">
    <property type="entry name" value="Cytotoxic_necrot_fac-like_cat"/>
</dbReference>
<evidence type="ECO:0000256" key="2">
    <source>
        <dbReference type="ARBA" id="ARBA00022801"/>
    </source>
</evidence>
<organism evidence="4 5">
    <name type="scientific">Candidatus Nitrosocaldus cavascurensis</name>
    <dbReference type="NCBI Taxonomy" id="2058097"/>
    <lineage>
        <taxon>Archaea</taxon>
        <taxon>Nitrososphaerota</taxon>
        <taxon>Nitrososphaeria</taxon>
        <taxon>Candidatus Nitrosocaldales</taxon>
        <taxon>Candidatus Nitrosocaldaceae</taxon>
        <taxon>Candidatus Nitrosocaldus</taxon>
    </lineage>
</organism>
<sequence length="179" mass="19455">MIAMGLTGTVSSNRSNATIHVKIGELAVSKDLPLTTIVGSCIACCIYDDKSKIAGMAHIMLPTKKRKDNSDNNNTRDDTKAKYADTGIKNLIDELIKQGANINNLKAKIVGGARVFTHESDEDIFNIGERNAEKVKEVLKSYRISIVAEDIGGRGGRNVTFDPSTLTVRVKSNGYEKVL</sequence>
<evidence type="ECO:0000256" key="3">
    <source>
        <dbReference type="HAMAP-Rule" id="MF_01440"/>
    </source>
</evidence>
<dbReference type="AlphaFoldDB" id="A0A2K5ASE1"/>
<evidence type="ECO:0000256" key="1">
    <source>
        <dbReference type="ARBA" id="ARBA00022500"/>
    </source>
</evidence>
<proteinExistence type="inferred from homology"/>
<evidence type="ECO:0000313" key="4">
    <source>
        <dbReference type="EMBL" id="SPC34529.1"/>
    </source>
</evidence>
<evidence type="ECO:0000313" key="5">
    <source>
        <dbReference type="Proteomes" id="UP000236248"/>
    </source>
</evidence>
<dbReference type="Gene3D" id="3.30.1330.200">
    <property type="match status" value="1"/>
</dbReference>
<dbReference type="KEGG" id="ncv:NCAV_1363"/>
<dbReference type="EC" id="3.5.1.44" evidence="3"/>
<reference evidence="5" key="1">
    <citation type="submission" date="2018-01" db="EMBL/GenBank/DDBJ databases">
        <authorList>
            <person name="Kerou L M."/>
        </authorList>
    </citation>
    <scope>NUCLEOTIDE SEQUENCE [LARGE SCALE GENOMIC DNA]</scope>
    <source>
        <strain evidence="5">SCU2</strain>
    </source>
</reference>
<name>A0A2K5ASE1_9ARCH</name>
<dbReference type="Proteomes" id="UP000236248">
    <property type="component" value="Chromosome NCAV"/>
</dbReference>
<dbReference type="HAMAP" id="MF_01440">
    <property type="entry name" value="CheD"/>
    <property type="match status" value="1"/>
</dbReference>
<dbReference type="InterPro" id="IPR038592">
    <property type="entry name" value="CheD-like_sf"/>
</dbReference>
<dbReference type="PANTHER" id="PTHR35147:SF1">
    <property type="entry name" value="CHEMORECEPTOR GLUTAMINE DEAMIDASE CHED-RELATED"/>
    <property type="match status" value="1"/>
</dbReference>
<keyword evidence="5" id="KW-1185">Reference proteome</keyword>
<protein>
    <recommendedName>
        <fullName evidence="3">Probable chemoreceptor glutamine deamidase CheD</fullName>
        <ecNumber evidence="3">3.5.1.44</ecNumber>
    </recommendedName>
</protein>
<dbReference type="SUPFAM" id="SSF64438">
    <property type="entry name" value="CNF1/YfiH-like putative cysteine hydrolases"/>
    <property type="match status" value="1"/>
</dbReference>
<dbReference type="InterPro" id="IPR005659">
    <property type="entry name" value="Chemorcpt_Glu_NH3ase_CheD"/>
</dbReference>
<comment type="function">
    <text evidence="3">Probably deamidates glutamine residues to glutamate on methyl-accepting chemotaxis receptors (MCPs), playing an important role in chemotaxis.</text>
</comment>
<dbReference type="GO" id="GO:0050568">
    <property type="term" value="F:protein-glutamine glutaminase activity"/>
    <property type="evidence" value="ECO:0007669"/>
    <property type="project" value="UniProtKB-UniRule"/>
</dbReference>
<gene>
    <name evidence="3 4" type="primary">cheD</name>
    <name evidence="4" type="ORF">NCAV_1363</name>
</gene>
<dbReference type="PANTHER" id="PTHR35147">
    <property type="entry name" value="CHEMORECEPTOR GLUTAMINE DEAMIDASE CHED-RELATED"/>
    <property type="match status" value="1"/>
</dbReference>
<keyword evidence="2 3" id="KW-0378">Hydrolase</keyword>
<accession>A0A2K5ASE1</accession>
<keyword evidence="1 3" id="KW-0145">Chemotaxis</keyword>
<comment type="catalytic activity">
    <reaction evidence="3">
        <text>L-glutaminyl-[protein] + H2O = L-glutamyl-[protein] + NH4(+)</text>
        <dbReference type="Rhea" id="RHEA:16441"/>
        <dbReference type="Rhea" id="RHEA-COMP:10207"/>
        <dbReference type="Rhea" id="RHEA-COMP:10208"/>
        <dbReference type="ChEBI" id="CHEBI:15377"/>
        <dbReference type="ChEBI" id="CHEBI:28938"/>
        <dbReference type="ChEBI" id="CHEBI:29973"/>
        <dbReference type="ChEBI" id="CHEBI:30011"/>
        <dbReference type="EC" id="3.5.1.44"/>
    </reaction>
</comment>
<keyword evidence="4" id="KW-0675">Receptor</keyword>
<dbReference type="Pfam" id="PF03975">
    <property type="entry name" value="CheD"/>
    <property type="match status" value="1"/>
</dbReference>
<comment type="similarity">
    <text evidence="3">Belongs to the CheD family.</text>
</comment>
<dbReference type="EMBL" id="LT981265">
    <property type="protein sequence ID" value="SPC34529.1"/>
    <property type="molecule type" value="Genomic_DNA"/>
</dbReference>